<dbReference type="Gene3D" id="3.90.1150.10">
    <property type="entry name" value="Aspartate Aminotransferase, domain 1"/>
    <property type="match status" value="1"/>
</dbReference>
<comment type="catalytic activity">
    <reaction evidence="9 11">
        <text>6-carboxyhexanoyl-[ACP] + L-alanine + H(+) = (8S)-8-amino-7-oxononanoate + holo-[ACP] + CO2</text>
        <dbReference type="Rhea" id="RHEA:42288"/>
        <dbReference type="Rhea" id="RHEA-COMP:9685"/>
        <dbReference type="Rhea" id="RHEA-COMP:9955"/>
        <dbReference type="ChEBI" id="CHEBI:15378"/>
        <dbReference type="ChEBI" id="CHEBI:16526"/>
        <dbReference type="ChEBI" id="CHEBI:57972"/>
        <dbReference type="ChEBI" id="CHEBI:64479"/>
        <dbReference type="ChEBI" id="CHEBI:78846"/>
        <dbReference type="ChEBI" id="CHEBI:149468"/>
        <dbReference type="EC" id="2.3.1.47"/>
    </reaction>
</comment>
<evidence type="ECO:0000256" key="8">
    <source>
        <dbReference type="ARBA" id="ARBA00023315"/>
    </source>
</evidence>
<dbReference type="InterPro" id="IPR010962">
    <property type="entry name" value="AONS_Archaea/Firmicutes"/>
</dbReference>
<organism evidence="13 14">
    <name type="scientific">Candidatus Amunia macphersoniae</name>
    <dbReference type="NCBI Taxonomy" id="3127014"/>
    <lineage>
        <taxon>Bacteria</taxon>
        <taxon>Bacillati</taxon>
        <taxon>Candidatus Dormiibacterota</taxon>
        <taxon>Candidatus Dormibacteria</taxon>
        <taxon>Candidatus Aeolococcales</taxon>
        <taxon>Candidatus Aeolococcaceae</taxon>
        <taxon>Candidatus Amunia</taxon>
    </lineage>
</organism>
<dbReference type="Pfam" id="PF00155">
    <property type="entry name" value="Aminotran_1_2"/>
    <property type="match status" value="1"/>
</dbReference>
<dbReference type="InterPro" id="IPR015421">
    <property type="entry name" value="PyrdxlP-dep_Trfase_major"/>
</dbReference>
<protein>
    <recommendedName>
        <fullName evidence="11">8-amino-7-ketopelargonate synthase</fullName>
        <ecNumber evidence="11">2.3.1.47</ecNumber>
    </recommendedName>
</protein>
<dbReference type="InterPro" id="IPR004723">
    <property type="entry name" value="AONS_Archaea/Proteobacteria"/>
</dbReference>
<evidence type="ECO:0000313" key="13">
    <source>
        <dbReference type="EMBL" id="MBJ7609260.1"/>
    </source>
</evidence>
<accession>A0A934NFZ3</accession>
<evidence type="ECO:0000256" key="9">
    <source>
        <dbReference type="ARBA" id="ARBA00047715"/>
    </source>
</evidence>
<comment type="function">
    <text evidence="11">Catalyzes the decarboxylative condensation of pimeloyl-[acyl-carrier protein] and L-alanine to produce 8-amino-7-oxononanoate (AON), [acyl-carrier protein], and carbon dioxide.</text>
</comment>
<reference evidence="13 14" key="1">
    <citation type="submission" date="2020-10" db="EMBL/GenBank/DDBJ databases">
        <title>Ca. Dormibacterota MAGs.</title>
        <authorList>
            <person name="Montgomery K."/>
        </authorList>
    </citation>
    <scope>NUCLEOTIDE SEQUENCE [LARGE SCALE GENOMIC DNA]</scope>
    <source>
        <strain evidence="13">Mitchell_Peninsula_5</strain>
    </source>
</reference>
<keyword evidence="6" id="KW-0093">Biotin biosynthesis</keyword>
<proteinExistence type="inferred from homology"/>
<dbReference type="NCBIfam" id="TIGR01825">
    <property type="entry name" value="gly_Cac_T_rel"/>
    <property type="match status" value="1"/>
</dbReference>
<evidence type="ECO:0000256" key="2">
    <source>
        <dbReference type="ARBA" id="ARBA00004746"/>
    </source>
</evidence>
<evidence type="ECO:0000256" key="1">
    <source>
        <dbReference type="ARBA" id="ARBA00001933"/>
    </source>
</evidence>
<dbReference type="InterPro" id="IPR050087">
    <property type="entry name" value="AON_synthase_class-II"/>
</dbReference>
<comment type="pathway">
    <text evidence="2 11">Cofactor biosynthesis; biotin biosynthesis.</text>
</comment>
<comment type="subunit">
    <text evidence="4 11">Homodimer.</text>
</comment>
<dbReference type="SUPFAM" id="SSF53383">
    <property type="entry name" value="PLP-dependent transferases"/>
    <property type="match status" value="1"/>
</dbReference>
<keyword evidence="7 10" id="KW-0663">Pyridoxal phosphate</keyword>
<dbReference type="NCBIfam" id="NF005394">
    <property type="entry name" value="PRK06939.1"/>
    <property type="match status" value="1"/>
</dbReference>
<dbReference type="GO" id="GO:0030170">
    <property type="term" value="F:pyridoxal phosphate binding"/>
    <property type="evidence" value="ECO:0007669"/>
    <property type="project" value="InterPro"/>
</dbReference>
<evidence type="ECO:0000256" key="6">
    <source>
        <dbReference type="ARBA" id="ARBA00022756"/>
    </source>
</evidence>
<dbReference type="InterPro" id="IPR004839">
    <property type="entry name" value="Aminotransferase_I/II_large"/>
</dbReference>
<dbReference type="GO" id="GO:0008710">
    <property type="term" value="F:8-amino-7-oxononanoate synthase activity"/>
    <property type="evidence" value="ECO:0007669"/>
    <property type="project" value="UniProtKB-UniRule"/>
</dbReference>
<dbReference type="Gene3D" id="3.40.640.10">
    <property type="entry name" value="Type I PLP-dependent aspartate aminotransferase-like (Major domain)"/>
    <property type="match status" value="1"/>
</dbReference>
<evidence type="ECO:0000256" key="5">
    <source>
        <dbReference type="ARBA" id="ARBA00022679"/>
    </source>
</evidence>
<keyword evidence="5 11" id="KW-0808">Transferase</keyword>
<evidence type="ECO:0000256" key="10">
    <source>
        <dbReference type="PIRSR" id="PIRSR604723-51"/>
    </source>
</evidence>
<evidence type="ECO:0000256" key="4">
    <source>
        <dbReference type="ARBA" id="ARBA00011738"/>
    </source>
</evidence>
<dbReference type="InterPro" id="IPR015424">
    <property type="entry name" value="PyrdxlP-dep_Trfase"/>
</dbReference>
<gene>
    <name evidence="13" type="ORF">JF887_07485</name>
</gene>
<dbReference type="GO" id="GO:0009102">
    <property type="term" value="P:biotin biosynthetic process"/>
    <property type="evidence" value="ECO:0007669"/>
    <property type="project" value="UniProtKB-UniRule"/>
</dbReference>
<evidence type="ECO:0000259" key="12">
    <source>
        <dbReference type="Pfam" id="PF00155"/>
    </source>
</evidence>
<comment type="similarity">
    <text evidence="3 11">Belongs to the class-II pyridoxal-phosphate-dependent aminotransferase family. BioF subfamily.</text>
</comment>
<feature type="modified residue" description="N6-(pyridoxal phosphate)lysine" evidence="10">
    <location>
        <position position="253"/>
    </location>
</feature>
<evidence type="ECO:0000256" key="3">
    <source>
        <dbReference type="ARBA" id="ARBA00010008"/>
    </source>
</evidence>
<name>A0A934NFZ3_9BACT</name>
<dbReference type="CDD" id="cd06454">
    <property type="entry name" value="KBL_like"/>
    <property type="match status" value="1"/>
</dbReference>
<dbReference type="FunFam" id="3.40.640.10:FF:000006">
    <property type="entry name" value="5-aminolevulinate synthase, mitochondrial"/>
    <property type="match status" value="1"/>
</dbReference>
<dbReference type="PANTHER" id="PTHR13693:SF3">
    <property type="entry name" value="LD36009P"/>
    <property type="match status" value="1"/>
</dbReference>
<dbReference type="EMBL" id="JAEKNN010000032">
    <property type="protein sequence ID" value="MBJ7609260.1"/>
    <property type="molecule type" value="Genomic_DNA"/>
</dbReference>
<dbReference type="PROSITE" id="PS00599">
    <property type="entry name" value="AA_TRANSFER_CLASS_2"/>
    <property type="match status" value="1"/>
</dbReference>
<dbReference type="Proteomes" id="UP000614410">
    <property type="component" value="Unassembled WGS sequence"/>
</dbReference>
<dbReference type="EC" id="2.3.1.47" evidence="11"/>
<comment type="cofactor">
    <cofactor evidence="1 10 11">
        <name>pyridoxal 5'-phosphate</name>
        <dbReference type="ChEBI" id="CHEBI:597326"/>
    </cofactor>
</comment>
<dbReference type="PANTHER" id="PTHR13693">
    <property type="entry name" value="CLASS II AMINOTRANSFERASE/8-AMINO-7-OXONONANOATE SYNTHASE"/>
    <property type="match status" value="1"/>
</dbReference>
<evidence type="ECO:0000256" key="7">
    <source>
        <dbReference type="ARBA" id="ARBA00022898"/>
    </source>
</evidence>
<sequence>MVIDSIHTSDAVRTLDASLQADLEQLRGEGLFRPLRVLESAQMAEVVIGGRRLVNLSSNNYLGLNTHPRLIEAAVEAATEWGAGSGAVRTIAGTQSLHQHLEARLATFKRTEAALTFQSGYTVNVGVIGSMLEQGDCVVSDKLNHASIIDGIRLTKADRILYEHTDPDDAERALKEARDRGYRRVLLITDGVFSMDGDIAPLPELVERAEKYDAAVMVDDAHGTGVLGRNGRGSTDHFDLHGRVALNIGTLSKAVGVVGGYVAASQTVRDHLIHKARPFLFSSSHPPAVVMACVAAIDVLEQEPQLIERLWDNARYLKKGLADAGFDIGRSQTPITPVMCGEAGQAMALSDQLMQRGVFAQGIGFPTVARGQARVRTIVTATHTTAHLDAALAAFSEAGKAIGLL</sequence>
<dbReference type="InterPro" id="IPR001917">
    <property type="entry name" value="Aminotrans_II_pyridoxalP_BS"/>
</dbReference>
<keyword evidence="8 13" id="KW-0012">Acyltransferase</keyword>
<comment type="caution">
    <text evidence="13">The sequence shown here is derived from an EMBL/GenBank/DDBJ whole genome shotgun (WGS) entry which is preliminary data.</text>
</comment>
<dbReference type="NCBIfam" id="TIGR00858">
    <property type="entry name" value="bioF"/>
    <property type="match status" value="1"/>
</dbReference>
<dbReference type="AlphaFoldDB" id="A0A934NFZ3"/>
<dbReference type="InterPro" id="IPR015422">
    <property type="entry name" value="PyrdxlP-dep_Trfase_small"/>
</dbReference>
<evidence type="ECO:0000256" key="11">
    <source>
        <dbReference type="RuleBase" id="RU003693"/>
    </source>
</evidence>
<evidence type="ECO:0000313" key="14">
    <source>
        <dbReference type="Proteomes" id="UP000614410"/>
    </source>
</evidence>
<feature type="domain" description="Aminotransferase class I/classII large" evidence="12">
    <location>
        <begin position="53"/>
        <end position="394"/>
    </location>
</feature>